<gene>
    <name evidence="1" type="ORF">AVDCRST_MAG73-3957</name>
</gene>
<sequence length="22" mass="2734">EHQIHLMREIVGWFGRWLIESP</sequence>
<organism evidence="1">
    <name type="scientific">uncultured Thermomicrobiales bacterium</name>
    <dbReference type="NCBI Taxonomy" id="1645740"/>
    <lineage>
        <taxon>Bacteria</taxon>
        <taxon>Pseudomonadati</taxon>
        <taxon>Thermomicrobiota</taxon>
        <taxon>Thermomicrobia</taxon>
        <taxon>Thermomicrobiales</taxon>
        <taxon>environmental samples</taxon>
    </lineage>
</organism>
<protein>
    <submittedName>
        <fullName evidence="1">Uncharacterized protein</fullName>
    </submittedName>
</protein>
<reference evidence="1" key="1">
    <citation type="submission" date="2020-02" db="EMBL/GenBank/DDBJ databases">
        <authorList>
            <person name="Meier V. D."/>
        </authorList>
    </citation>
    <scope>NUCLEOTIDE SEQUENCE</scope>
    <source>
        <strain evidence="1">AVDCRST_MAG73</strain>
    </source>
</reference>
<dbReference type="AlphaFoldDB" id="A0A6J4V2L5"/>
<name>A0A6J4V2L5_9BACT</name>
<feature type="non-terminal residue" evidence="1">
    <location>
        <position position="1"/>
    </location>
</feature>
<evidence type="ECO:0000313" key="1">
    <source>
        <dbReference type="EMBL" id="CAA9563665.1"/>
    </source>
</evidence>
<dbReference type="EMBL" id="CADCWE010000256">
    <property type="protein sequence ID" value="CAA9563665.1"/>
    <property type="molecule type" value="Genomic_DNA"/>
</dbReference>
<proteinExistence type="predicted"/>
<accession>A0A6J4V2L5</accession>